<dbReference type="SUPFAM" id="SSF52799">
    <property type="entry name" value="(Phosphotyrosine protein) phosphatases II"/>
    <property type="match status" value="1"/>
</dbReference>
<dbReference type="SUPFAM" id="SSF46565">
    <property type="entry name" value="Chaperone J-domain"/>
    <property type="match status" value="1"/>
</dbReference>
<evidence type="ECO:0000256" key="23">
    <source>
        <dbReference type="ARBA" id="ARBA00068393"/>
    </source>
</evidence>
<gene>
    <name evidence="31" type="ORF">ABEB36_009126</name>
</gene>
<feature type="compositionally biased region" description="Polar residues" evidence="25">
    <location>
        <begin position="894"/>
        <end position="905"/>
    </location>
</feature>
<feature type="compositionally biased region" description="Basic and acidic residues" evidence="25">
    <location>
        <begin position="952"/>
        <end position="961"/>
    </location>
</feature>
<dbReference type="Gene3D" id="1.10.287.110">
    <property type="entry name" value="DnaJ domain"/>
    <property type="match status" value="1"/>
</dbReference>
<keyword evidence="9" id="KW-0723">Serine/threonine-protein kinase</keyword>
<comment type="similarity">
    <text evidence="5">Belongs to the protein kinase superfamily. AGC Ser/Thr protein kinase family. PKC subfamily.</text>
</comment>
<dbReference type="EC" id="2.7.11.1" evidence="6"/>
<evidence type="ECO:0000259" key="30">
    <source>
        <dbReference type="PROSITE" id="PS51182"/>
    </source>
</evidence>
<evidence type="ECO:0000256" key="11">
    <source>
        <dbReference type="ARBA" id="ARBA00022679"/>
    </source>
</evidence>
<evidence type="ECO:0000256" key="7">
    <source>
        <dbReference type="ARBA" id="ARBA00022481"/>
    </source>
</evidence>
<keyword evidence="17" id="KW-0333">Golgi apparatus</keyword>
<keyword evidence="11" id="KW-0808">Transferase</keyword>
<dbReference type="Pfam" id="PF10409">
    <property type="entry name" value="PTEN_C2"/>
    <property type="match status" value="1"/>
</dbReference>
<dbReference type="SUPFAM" id="SSF49562">
    <property type="entry name" value="C2 domain (Calcium/lipid-binding domain, CaLB)"/>
    <property type="match status" value="1"/>
</dbReference>
<keyword evidence="15" id="KW-0965">Cell junction</keyword>
<feature type="domain" description="C2 tensin-type" evidence="30">
    <location>
        <begin position="612"/>
        <end position="752"/>
    </location>
</feature>
<keyword evidence="13" id="KW-0418">Kinase</keyword>
<dbReference type="SUPFAM" id="SSF56112">
    <property type="entry name" value="Protein kinase-like (PK-like)"/>
    <property type="match status" value="1"/>
</dbReference>
<evidence type="ECO:0000256" key="14">
    <source>
        <dbReference type="ARBA" id="ARBA00022840"/>
    </source>
</evidence>
<evidence type="ECO:0000259" key="28">
    <source>
        <dbReference type="PROSITE" id="PS50076"/>
    </source>
</evidence>
<keyword evidence="19" id="KW-0968">Cytoplasmic vesicle</keyword>
<dbReference type="InterPro" id="IPR029021">
    <property type="entry name" value="Prot-tyrosine_phosphatase-like"/>
</dbReference>
<sequence>MSDLFKSAFEYFSGPTNGQVENSFVGQIVEISNVKLKIKKVIAEGGFAVVFVSQDVATGKDYALKRLLAADEEAKKNIIQEINILKKVSGHPNIIQYLSASYIEKSKTQHGQHEFLLITELCPGGSLVEILQARTIPFEPEIITQIFYQTCRAVAHMHSQNPPILHRDLKIENLLIGSEGMVKLCDFGSATTDIFRPDLTWSANQHASLEDNLARFTTPMYRAPEMVDTWNNYFIGPPVDIWALGCILYTICYLKHPYDDSAKLRIINAKYTLPPDQKFACFHDIIRGCFQTNPEHRITISGILERLAAIAETKGYNLKAPLPFKTNKLNPEQGNGNCLTNTSTTTHKNPPPKPSEPPVSNQHPNGTRPERPSQPPSQMPLRPPPPLVQQHPNQNTQRQGDQSRQAGIFSSLKGGAGSFLKNLKDTSSKVMATMQQSMARTDLDIHYITSRIIVMPYPSEGLESAYRTNHIEDVRLFLDSRHPNFRYSVYNLTNKPYQSKFGQARVVDCSFAYPDHFRAPLLNSMYQLCEDIYQYLAGDSRNVVVLHCTDGKARSSTMTSALMIYSGLYEVPEDALQMFAVKRCPPNMSPSELRYLYYLADIVSNPPLYPHYNPVTLVSVLMTPVPLFTKIRDGCRPYVEVYSENRCVLSTIQDYERIRLFNIADGKCLLPINFTVCGDVCVIIYHARNILGGVMTQGKATGIKICQIQFHTGYTPEEETIIRFPKAELDELSEGHDHYQQNFTVALNVFVLDNERRPAQPAPWQTDQTERVADTIFSSQIEQDETIDNFKSKPSKKPVQRPPRPERPTVPAPAVNITTTSKSENVADYSEDEAELVAEQEVRIVEEAVDLLNLNGGPSVTHSTIKQSSSSNFDLLSGFGTETENLGSFATFSAGQTTDNQTQGTAKDFFDPFDSLGAGGDSTNRLPSWGGLNNTVPASNNNQPSKVNPQETRQEEQKDFFSDFGSLGGLNFGATQSKPQQPSVTPTSGGRTPNDIPSTPYSQSASTTPQHHARSPAGPDYSRSHFDSLNKPNTTKEDPKAKPKSKDVFGDLLGSQGYTFTAKKDNTPRSINEMRKEEMATYMDPEKMKVMEWIEGKKNNIRALLCSMHTILWDGTKWSKCEMHQLVTASDVKKAYRKACLAVHPDKQAGTENENLAKLIFIELNNAWSDFENDSTQQNMFAG</sequence>
<feature type="compositionally biased region" description="Polar residues" evidence="25">
    <location>
        <begin position="973"/>
        <end position="1010"/>
    </location>
</feature>
<dbReference type="InterPro" id="IPR001623">
    <property type="entry name" value="DnaJ_domain"/>
</dbReference>
<evidence type="ECO:0000256" key="2">
    <source>
        <dbReference type="ARBA" id="ARBA00004246"/>
    </source>
</evidence>
<keyword evidence="32" id="KW-1185">Reference proteome</keyword>
<evidence type="ECO:0000256" key="9">
    <source>
        <dbReference type="ARBA" id="ARBA00022527"/>
    </source>
</evidence>
<protein>
    <recommendedName>
        <fullName evidence="23">Cyclin-G-associated kinase</fullName>
        <ecNumber evidence="6">2.7.11.1</ecNumber>
    </recommendedName>
    <alternativeName>
        <fullName evidence="24">DnaJ homolog subfamily C member 26</fullName>
    </alternativeName>
</protein>
<dbReference type="InterPro" id="IPR008271">
    <property type="entry name" value="Ser/Thr_kinase_AS"/>
</dbReference>
<evidence type="ECO:0000256" key="10">
    <source>
        <dbReference type="ARBA" id="ARBA00022553"/>
    </source>
</evidence>
<feature type="compositionally biased region" description="Polar residues" evidence="25">
    <location>
        <begin position="327"/>
        <end position="348"/>
    </location>
</feature>
<dbReference type="FunFam" id="2.60.40.1110:FF:000001">
    <property type="entry name" value="cyclin-G-associated kinase isoform X2"/>
    <property type="match status" value="1"/>
</dbReference>
<evidence type="ECO:0000256" key="6">
    <source>
        <dbReference type="ARBA" id="ARBA00012513"/>
    </source>
</evidence>
<name>A0ABD1EP83_HYPHA</name>
<dbReference type="GO" id="GO:0005794">
    <property type="term" value="C:Golgi apparatus"/>
    <property type="evidence" value="ECO:0007669"/>
    <property type="project" value="UniProtKB-SubCell"/>
</dbReference>
<evidence type="ECO:0000256" key="25">
    <source>
        <dbReference type="SAM" id="MobiDB-lite"/>
    </source>
</evidence>
<dbReference type="CDD" id="cd14511">
    <property type="entry name" value="PTP_auxilin-like"/>
    <property type="match status" value="1"/>
</dbReference>
<dbReference type="InterPro" id="IPR016130">
    <property type="entry name" value="Tyr_Pase_AS"/>
</dbReference>
<dbReference type="GO" id="GO:0004674">
    <property type="term" value="F:protein serine/threonine kinase activity"/>
    <property type="evidence" value="ECO:0007669"/>
    <property type="project" value="UniProtKB-KW"/>
</dbReference>
<evidence type="ECO:0000256" key="13">
    <source>
        <dbReference type="ARBA" id="ARBA00022777"/>
    </source>
</evidence>
<reference evidence="31 32" key="1">
    <citation type="submission" date="2024-05" db="EMBL/GenBank/DDBJ databases">
        <title>Genetic variation in Jamaican populations of the coffee berry borer (Hypothenemus hampei).</title>
        <authorList>
            <person name="Errbii M."/>
            <person name="Myrie A."/>
        </authorList>
    </citation>
    <scope>NUCLEOTIDE SEQUENCE [LARGE SCALE GENOMIC DNA]</scope>
    <source>
        <strain evidence="31">JA-Hopewell-2020-01-JO</strain>
        <tissue evidence="31">Whole body</tissue>
    </source>
</reference>
<dbReference type="GO" id="GO:0048471">
    <property type="term" value="C:perinuclear region of cytoplasm"/>
    <property type="evidence" value="ECO:0007669"/>
    <property type="project" value="UniProtKB-SubCell"/>
</dbReference>
<dbReference type="PROSITE" id="PS51181">
    <property type="entry name" value="PPASE_TENSIN"/>
    <property type="match status" value="1"/>
</dbReference>
<dbReference type="Gene3D" id="2.60.40.1110">
    <property type="match status" value="1"/>
</dbReference>
<dbReference type="AlphaFoldDB" id="A0ABD1EP83"/>
<dbReference type="GO" id="GO:0005925">
    <property type="term" value="C:focal adhesion"/>
    <property type="evidence" value="ECO:0007669"/>
    <property type="project" value="UniProtKB-SubCell"/>
</dbReference>
<dbReference type="SMART" id="SM01326">
    <property type="entry name" value="PTEN_C2"/>
    <property type="match status" value="1"/>
</dbReference>
<evidence type="ECO:0000256" key="21">
    <source>
        <dbReference type="ARBA" id="ARBA00048679"/>
    </source>
</evidence>
<dbReference type="GO" id="GO:0005524">
    <property type="term" value="F:ATP binding"/>
    <property type="evidence" value="ECO:0007669"/>
    <property type="project" value="UniProtKB-KW"/>
</dbReference>
<evidence type="ECO:0000259" key="27">
    <source>
        <dbReference type="PROSITE" id="PS50056"/>
    </source>
</evidence>
<dbReference type="InterPro" id="IPR029023">
    <property type="entry name" value="Tensin_phosphatase"/>
</dbReference>
<evidence type="ECO:0000256" key="18">
    <source>
        <dbReference type="ARBA" id="ARBA00023306"/>
    </source>
</evidence>
<evidence type="ECO:0000256" key="20">
    <source>
        <dbReference type="ARBA" id="ARBA00047899"/>
    </source>
</evidence>
<feature type="compositionally biased region" description="Basic and acidic residues" evidence="25">
    <location>
        <begin position="1022"/>
        <end position="1048"/>
    </location>
</feature>
<evidence type="ECO:0000256" key="22">
    <source>
        <dbReference type="ARBA" id="ARBA00054326"/>
    </source>
</evidence>
<feature type="domain" description="Tyrosine specific protein phosphatases" evidence="27">
    <location>
        <begin position="523"/>
        <end position="596"/>
    </location>
</feature>
<feature type="domain" description="J" evidence="28">
    <location>
        <begin position="1116"/>
        <end position="1182"/>
    </location>
</feature>
<evidence type="ECO:0000256" key="8">
    <source>
        <dbReference type="ARBA" id="ARBA00022490"/>
    </source>
</evidence>
<evidence type="ECO:0000256" key="16">
    <source>
        <dbReference type="ARBA" id="ARBA00022990"/>
    </source>
</evidence>
<dbReference type="GO" id="GO:0016791">
    <property type="term" value="F:phosphatase activity"/>
    <property type="evidence" value="ECO:0007669"/>
    <property type="project" value="UniProtKB-ARBA"/>
</dbReference>
<feature type="compositionally biased region" description="Pro residues" evidence="25">
    <location>
        <begin position="372"/>
        <end position="387"/>
    </location>
</feature>
<keyword evidence="10" id="KW-0597">Phosphoprotein</keyword>
<dbReference type="Gene3D" id="1.10.510.10">
    <property type="entry name" value="Transferase(Phosphotransferase) domain 1"/>
    <property type="match status" value="1"/>
</dbReference>
<comment type="catalytic activity">
    <reaction evidence="20">
        <text>L-threonyl-[protein] + ATP = O-phospho-L-threonyl-[protein] + ADP + H(+)</text>
        <dbReference type="Rhea" id="RHEA:46608"/>
        <dbReference type="Rhea" id="RHEA-COMP:11060"/>
        <dbReference type="Rhea" id="RHEA-COMP:11605"/>
        <dbReference type="ChEBI" id="CHEBI:15378"/>
        <dbReference type="ChEBI" id="CHEBI:30013"/>
        <dbReference type="ChEBI" id="CHEBI:30616"/>
        <dbReference type="ChEBI" id="CHEBI:61977"/>
        <dbReference type="ChEBI" id="CHEBI:456216"/>
        <dbReference type="EC" id="2.7.11.1"/>
    </reaction>
</comment>
<dbReference type="PROSITE" id="PS00383">
    <property type="entry name" value="TYR_PHOSPHATASE_1"/>
    <property type="match status" value="1"/>
</dbReference>
<dbReference type="Proteomes" id="UP001566132">
    <property type="component" value="Unassembled WGS sequence"/>
</dbReference>
<feature type="domain" description="Phosphatase tensin-type" evidence="29">
    <location>
        <begin position="434"/>
        <end position="606"/>
    </location>
</feature>
<proteinExistence type="inferred from homology"/>
<dbReference type="PROSITE" id="PS50011">
    <property type="entry name" value="PROTEIN_KINASE_DOM"/>
    <property type="match status" value="1"/>
</dbReference>
<evidence type="ECO:0000256" key="19">
    <source>
        <dbReference type="ARBA" id="ARBA00023329"/>
    </source>
</evidence>
<dbReference type="InterPro" id="IPR014020">
    <property type="entry name" value="Tensin_C2-dom"/>
</dbReference>
<feature type="region of interest" description="Disordered" evidence="25">
    <location>
        <begin position="783"/>
        <end position="815"/>
    </location>
</feature>
<comment type="function">
    <text evidence="22">Associates with cyclin G and CDK5. Seems to act as an auxilin homolog that is involved in the uncoating of clathrin-coated vesicles by Hsc70 in non-neuronal cells. Expression oscillates slightly during the cell cycle, peaking at G1. May play a role in clathrin-mediated endocytosis and intracellular trafficking, and in the dynamics of clathrin assembly/disassembly.</text>
</comment>
<dbReference type="FunFam" id="1.10.510.10:FF:000228">
    <property type="entry name" value="cyclin-G-associated kinase isoform X1"/>
    <property type="match status" value="1"/>
</dbReference>
<keyword evidence="12" id="KW-0547">Nucleotide-binding</keyword>
<evidence type="ECO:0000256" key="1">
    <source>
        <dbReference type="ARBA" id="ARBA00004132"/>
    </source>
</evidence>
<evidence type="ECO:0000313" key="32">
    <source>
        <dbReference type="Proteomes" id="UP001566132"/>
    </source>
</evidence>
<comment type="catalytic activity">
    <reaction evidence="21">
        <text>L-seryl-[protein] + ATP = O-phospho-L-seryl-[protein] + ADP + H(+)</text>
        <dbReference type="Rhea" id="RHEA:17989"/>
        <dbReference type="Rhea" id="RHEA-COMP:9863"/>
        <dbReference type="Rhea" id="RHEA-COMP:11604"/>
        <dbReference type="ChEBI" id="CHEBI:15378"/>
        <dbReference type="ChEBI" id="CHEBI:29999"/>
        <dbReference type="ChEBI" id="CHEBI:30616"/>
        <dbReference type="ChEBI" id="CHEBI:83421"/>
        <dbReference type="ChEBI" id="CHEBI:456216"/>
        <dbReference type="EC" id="2.7.11.1"/>
    </reaction>
</comment>
<evidence type="ECO:0000256" key="12">
    <source>
        <dbReference type="ARBA" id="ARBA00022741"/>
    </source>
</evidence>
<dbReference type="GO" id="GO:0030136">
    <property type="term" value="C:clathrin-coated vesicle"/>
    <property type="evidence" value="ECO:0007669"/>
    <property type="project" value="UniProtKB-SubCell"/>
</dbReference>
<keyword evidence="7" id="KW-0488">Methylation</keyword>
<evidence type="ECO:0000256" key="17">
    <source>
        <dbReference type="ARBA" id="ARBA00023034"/>
    </source>
</evidence>
<evidence type="ECO:0000259" key="29">
    <source>
        <dbReference type="PROSITE" id="PS51181"/>
    </source>
</evidence>
<evidence type="ECO:0000256" key="4">
    <source>
        <dbReference type="ARBA" id="ARBA00004601"/>
    </source>
</evidence>
<dbReference type="PROSITE" id="PS51182">
    <property type="entry name" value="C2_TENSIN"/>
    <property type="match status" value="1"/>
</dbReference>
<dbReference type="Gene3D" id="3.90.190.10">
    <property type="entry name" value="Protein tyrosine phosphatase superfamily"/>
    <property type="match status" value="1"/>
</dbReference>
<dbReference type="PROSITE" id="PS50056">
    <property type="entry name" value="TYR_PHOSPHATASE_2"/>
    <property type="match status" value="1"/>
</dbReference>
<evidence type="ECO:0000256" key="24">
    <source>
        <dbReference type="ARBA" id="ARBA00076380"/>
    </source>
</evidence>
<dbReference type="EMBL" id="JBDJPC010000006">
    <property type="protein sequence ID" value="KAL1498310.1"/>
    <property type="molecule type" value="Genomic_DNA"/>
</dbReference>
<keyword evidence="14" id="KW-0067">ATP-binding</keyword>
<keyword evidence="8" id="KW-0963">Cytoplasm</keyword>
<evidence type="ECO:0000256" key="15">
    <source>
        <dbReference type="ARBA" id="ARBA00022949"/>
    </source>
</evidence>
<dbReference type="PANTHER" id="PTHR22967:SF105">
    <property type="entry name" value="CYCLIN-G-ASSOCIATED KINASE"/>
    <property type="match status" value="1"/>
</dbReference>
<comment type="subcellular location">
    <subcellularLocation>
        <location evidence="2">Cell junction</location>
        <location evidence="2">Focal adhesion</location>
    </subcellularLocation>
    <subcellularLocation>
        <location evidence="3">Cytoplasm</location>
        <location evidence="3">Perinuclear region</location>
    </subcellularLocation>
    <subcellularLocation>
        <location evidence="1">Cytoplasmic vesicle</location>
        <location evidence="1">Clathrin-coated vesicle</location>
    </subcellularLocation>
    <subcellularLocation>
        <location evidence="4">Golgi apparatus</location>
        <location evidence="4">trans-Golgi network</location>
    </subcellularLocation>
</comment>
<feature type="domain" description="Protein kinase" evidence="26">
    <location>
        <begin position="36"/>
        <end position="310"/>
    </location>
</feature>
<dbReference type="InterPro" id="IPR000387">
    <property type="entry name" value="Tyr_Pase_dom"/>
</dbReference>
<evidence type="ECO:0000313" key="31">
    <source>
        <dbReference type="EMBL" id="KAL1498310.1"/>
    </source>
</evidence>
<dbReference type="PANTHER" id="PTHR22967">
    <property type="entry name" value="SERINE/THREONINE PROTEIN KINASE"/>
    <property type="match status" value="1"/>
</dbReference>
<dbReference type="InterPro" id="IPR011009">
    <property type="entry name" value="Kinase-like_dom_sf"/>
</dbReference>
<evidence type="ECO:0000256" key="5">
    <source>
        <dbReference type="ARBA" id="ARBA00005490"/>
    </source>
</evidence>
<organism evidence="31 32">
    <name type="scientific">Hypothenemus hampei</name>
    <name type="common">Coffee berry borer</name>
    <dbReference type="NCBI Taxonomy" id="57062"/>
    <lineage>
        <taxon>Eukaryota</taxon>
        <taxon>Metazoa</taxon>
        <taxon>Ecdysozoa</taxon>
        <taxon>Arthropoda</taxon>
        <taxon>Hexapoda</taxon>
        <taxon>Insecta</taxon>
        <taxon>Pterygota</taxon>
        <taxon>Neoptera</taxon>
        <taxon>Endopterygota</taxon>
        <taxon>Coleoptera</taxon>
        <taxon>Polyphaga</taxon>
        <taxon>Cucujiformia</taxon>
        <taxon>Curculionidae</taxon>
        <taxon>Scolytinae</taxon>
        <taxon>Hypothenemus</taxon>
    </lineage>
</organism>
<feature type="compositionally biased region" description="Polar residues" evidence="25">
    <location>
        <begin position="921"/>
        <end position="951"/>
    </location>
</feature>
<comment type="caution">
    <text evidence="31">The sequence shown here is derived from an EMBL/GenBank/DDBJ whole genome shotgun (WGS) entry which is preliminary data.</text>
</comment>
<dbReference type="SMART" id="SM00220">
    <property type="entry name" value="S_TKc"/>
    <property type="match status" value="1"/>
</dbReference>
<accession>A0ABD1EP83</accession>
<dbReference type="Pfam" id="PF00069">
    <property type="entry name" value="Pkinase"/>
    <property type="match status" value="1"/>
</dbReference>
<evidence type="ECO:0000256" key="3">
    <source>
        <dbReference type="ARBA" id="ARBA00004556"/>
    </source>
</evidence>
<feature type="region of interest" description="Disordered" evidence="25">
    <location>
        <begin position="894"/>
        <end position="1048"/>
    </location>
</feature>
<dbReference type="PROSITE" id="PS00108">
    <property type="entry name" value="PROTEIN_KINASE_ST"/>
    <property type="match status" value="1"/>
</dbReference>
<dbReference type="PROSITE" id="PS50076">
    <property type="entry name" value="DNAJ_2"/>
    <property type="match status" value="1"/>
</dbReference>
<keyword evidence="16" id="KW-0007">Acetylation</keyword>
<keyword evidence="18" id="KW-0131">Cell cycle</keyword>
<feature type="region of interest" description="Disordered" evidence="25">
    <location>
        <begin position="326"/>
        <end position="404"/>
    </location>
</feature>
<evidence type="ECO:0000259" key="26">
    <source>
        <dbReference type="PROSITE" id="PS50011"/>
    </source>
</evidence>
<dbReference type="CDD" id="cd06257">
    <property type="entry name" value="DnaJ"/>
    <property type="match status" value="1"/>
</dbReference>
<dbReference type="InterPro" id="IPR036869">
    <property type="entry name" value="J_dom_sf"/>
</dbReference>
<dbReference type="FunFam" id="1.10.287.110:FF:000002">
    <property type="entry name" value="putative tyrosine-protein phosphatase auxilin isoform X2"/>
    <property type="match status" value="1"/>
</dbReference>
<dbReference type="InterPro" id="IPR000719">
    <property type="entry name" value="Prot_kinase_dom"/>
</dbReference>
<dbReference type="InterPro" id="IPR035892">
    <property type="entry name" value="C2_domain_sf"/>
</dbReference>